<gene>
    <name evidence="2" type="ORF">SAMN04488540_102310</name>
</gene>
<proteinExistence type="predicted"/>
<dbReference type="EMBL" id="FNEM01000002">
    <property type="protein sequence ID" value="SDI64557.1"/>
    <property type="molecule type" value="Genomic_DNA"/>
</dbReference>
<keyword evidence="1" id="KW-0472">Membrane</keyword>
<dbReference type="AlphaFoldDB" id="A0A1G8M9N4"/>
<keyword evidence="3" id="KW-1185">Reference proteome</keyword>
<name>A0A1G8M9N4_9GAMM</name>
<organism evidence="2 3">
    <name type="scientific">Ferrimonas sediminum</name>
    <dbReference type="NCBI Taxonomy" id="718193"/>
    <lineage>
        <taxon>Bacteria</taxon>
        <taxon>Pseudomonadati</taxon>
        <taxon>Pseudomonadota</taxon>
        <taxon>Gammaproteobacteria</taxon>
        <taxon>Alteromonadales</taxon>
        <taxon>Ferrimonadaceae</taxon>
        <taxon>Ferrimonas</taxon>
    </lineage>
</organism>
<feature type="transmembrane region" description="Helical" evidence="1">
    <location>
        <begin position="7"/>
        <end position="29"/>
    </location>
</feature>
<evidence type="ECO:0000256" key="1">
    <source>
        <dbReference type="SAM" id="Phobius"/>
    </source>
</evidence>
<keyword evidence="1" id="KW-0812">Transmembrane</keyword>
<reference evidence="3" key="1">
    <citation type="submission" date="2016-10" db="EMBL/GenBank/DDBJ databases">
        <authorList>
            <person name="Varghese N."/>
            <person name="Submissions S."/>
        </authorList>
    </citation>
    <scope>NUCLEOTIDE SEQUENCE [LARGE SCALE GENOMIC DNA]</scope>
    <source>
        <strain evidence="3">DSM 23317</strain>
    </source>
</reference>
<dbReference type="Proteomes" id="UP000199527">
    <property type="component" value="Unassembled WGS sequence"/>
</dbReference>
<sequence length="31" mass="3352">MSRLQQKWLVISVGMGVVIASEGALMMMATL</sequence>
<keyword evidence="1" id="KW-1133">Transmembrane helix</keyword>
<protein>
    <submittedName>
        <fullName evidence="2">Uncharacterized protein</fullName>
    </submittedName>
</protein>
<evidence type="ECO:0000313" key="2">
    <source>
        <dbReference type="EMBL" id="SDI64557.1"/>
    </source>
</evidence>
<evidence type="ECO:0000313" key="3">
    <source>
        <dbReference type="Proteomes" id="UP000199527"/>
    </source>
</evidence>
<accession>A0A1G8M9N4</accession>